<evidence type="ECO:0000256" key="6">
    <source>
        <dbReference type="ARBA" id="ARBA00023125"/>
    </source>
</evidence>
<dbReference type="PANTHER" id="PTHR43547:SF2">
    <property type="entry name" value="HYBRID SIGNAL TRANSDUCTION HISTIDINE KINASE C"/>
    <property type="match status" value="1"/>
</dbReference>
<comment type="caution">
    <text evidence="12">The sequence shown here is derived from an EMBL/GenBank/DDBJ whole genome shotgun (WGS) entry which is preliminary data.</text>
</comment>
<dbReference type="InterPro" id="IPR013783">
    <property type="entry name" value="Ig-like_fold"/>
</dbReference>
<keyword evidence="3 8" id="KW-0597">Phosphoprotein</keyword>
<dbReference type="InterPro" id="IPR036097">
    <property type="entry name" value="HisK_dim/P_sf"/>
</dbReference>
<dbReference type="RefSeq" id="WP_207859995.1">
    <property type="nucleotide sequence ID" value="NZ_JAFREP010000015.1"/>
</dbReference>
<comment type="catalytic activity">
    <reaction evidence="1">
        <text>ATP + protein L-histidine = ADP + protein N-phospho-L-histidine.</text>
        <dbReference type="EC" id="2.7.13.3"/>
    </reaction>
</comment>
<sequence>MWRTDARGWLVGWLFLMVPAVATAPTKFRSYGHEHGLNASMIYALHCDAQGLLWIGADLGLYRFDGQQFIRYYTDVADPDGLRSHHISQIIEDAKGDLWMATRGGGLQHMNRRTGVFRAFSYQPDNPHSFADDKLYSIATGPSGMIWAASVGGGLERFDPQTEQVTRIDLTGSGPGGDRVAAFCVLEDRDGMVWVGTRSRGLLRYDPATGETVQLAPKDDDPTAFPARLVPELFQDRDGNLWVGTRRKGLFQVDTRRLTWRSYSDPAQSPSGDVLVGESVNGFFQDERGDLWVTTQFSGLSRVNVATGRIEHTSGNADPKFLPGGFELLCVTGDRQGGIWTGSSGYGLTRLDRDPKPFFNFENRTKPTSAALVASMVVTEDGTVWTGHMGAGVDRFDPKNGEFETMSTADDSRFVLSSELVKAVAVDDRFLYVGYRQDGFDRFELATGKKWGYRTQKGGFPGSFVTQILVEENGVYIASYDGGLVRFNPDTEQFTQFPIGKEPHMLKNRFVSAIHRGPSGTLWVGTMSSGFARVDEEQVRFEVFRRDVTAETSLNSDDVICLYESRSGLLWIGTQGGGLNAYNPETGVFRQYTGFGGLLSTSIGNIIEDGEGKLWVTDLLTLMRFDPVTEKLAVFDQNDGLGLVSFMGMTASRNGEGRLSIAGTDGFMQWDPVAIQPAPWVAPVVIENISLAGQSTAWRPQSPRPFVTTAPLTVLPEFTEQLSVSETERTLRFDFSAYAYHQPERLKFRYRLTPFEQEWQITDRSARFVQYTNLAPGDYTFEVQSNNGEDRWGPQVASLAVDIQPAWWNAWWARGTYLWVLLVLAAFYLRQQRAKLAAQKTAAGQAQRLAEQAREGAAKDRALAEEAQKVAAQLGRVDRMKNEFLANTSHELRTPLQGIIGLSEALLEEGPDGLAPRARDHLGLVVREGRRLAHLVNDLLDFSQLKHQGLNLTVKPVDVRAMVDSVMQLTGAGLAEGEPQLVNAVPAALPAVLADEARLQQILHNLVGNAVKFTPAGSVTVGADVAGDWISIWVRDTGPGIAPEHQARIFEDFVQLDGSASRCHGGTGLGLSISKALVEQLGGRLTLQSAPGRGSTFTLRLPVAAAEDLITHNRTTALLPRLEAPPTVSSTSREPEPDPGGAGLHVLLVDDEAVNRQVLSRHLESADYRVTVVGDGEAALARLRQPGIDLVVLDVMMPGMSGFEVCRRIRTEHRLQDLPVVFLTAKTGLQSLVEAFQMGGNDFLEKPVARDVLLARLNTQRVLLDLHRNLEAKVADRTARLEQRTREVQRQKEAIVQNQELIIRQQKLASLGTLTAGIAHEINNPNNFIEGGRQALQEGLIAFRETLLALLGDQPDADLVTTFEATFRSLDQNVALIGRGATRIEEVVANLLQLAALDESGPQSVKLNECVDTVVALFSGRYPEIDFAAVVPETARVLGRAEVLDHVLMNLVRNACQAVAARGGTRGRVAIEARHAGELIVVCVRDNGVGIQADVLPRLFDAFYTSRGVGKGKGLGLFTSHQIVADLGGTIEVDSAPDRGSVFTVSLPASSADPATLTAPNAAPVGAGT</sequence>
<keyword evidence="7" id="KW-0804">Transcription</keyword>
<feature type="modified residue" description="4-aspartylphosphate" evidence="8">
    <location>
        <position position="1194"/>
    </location>
</feature>
<dbReference type="EC" id="2.7.13.3" evidence="2"/>
<dbReference type="InterPro" id="IPR001789">
    <property type="entry name" value="Sig_transdc_resp-reg_receiver"/>
</dbReference>
<evidence type="ECO:0000256" key="8">
    <source>
        <dbReference type="PROSITE-ProRule" id="PRU00169"/>
    </source>
</evidence>
<dbReference type="SUPFAM" id="SSF47384">
    <property type="entry name" value="Homodimeric domain of signal transducing histidine kinase"/>
    <property type="match status" value="1"/>
</dbReference>
<dbReference type="InterPro" id="IPR011110">
    <property type="entry name" value="Reg_prop"/>
</dbReference>
<dbReference type="SMART" id="SM00448">
    <property type="entry name" value="REC"/>
    <property type="match status" value="1"/>
</dbReference>
<proteinExistence type="predicted"/>
<accession>A0A8J7U3W9</accession>
<dbReference type="InterPro" id="IPR011006">
    <property type="entry name" value="CheY-like_superfamily"/>
</dbReference>
<dbReference type="CDD" id="cd17574">
    <property type="entry name" value="REC_OmpR"/>
    <property type="match status" value="1"/>
</dbReference>
<dbReference type="Pfam" id="PF00072">
    <property type="entry name" value="Response_reg"/>
    <property type="match status" value="1"/>
</dbReference>
<dbReference type="CDD" id="cd16922">
    <property type="entry name" value="HATPase_EvgS-ArcB-TorS-like"/>
    <property type="match status" value="1"/>
</dbReference>
<dbReference type="GO" id="GO:0000155">
    <property type="term" value="F:phosphorelay sensor kinase activity"/>
    <property type="evidence" value="ECO:0007669"/>
    <property type="project" value="InterPro"/>
</dbReference>
<dbReference type="PRINTS" id="PR00344">
    <property type="entry name" value="BCTRLSENSOR"/>
</dbReference>
<keyword evidence="5" id="KW-0805">Transcription regulation</keyword>
<dbReference type="Gene3D" id="3.40.50.2300">
    <property type="match status" value="1"/>
</dbReference>
<dbReference type="CDD" id="cd00082">
    <property type="entry name" value="HisKA"/>
    <property type="match status" value="2"/>
</dbReference>
<dbReference type="InterPro" id="IPR005467">
    <property type="entry name" value="His_kinase_dom"/>
</dbReference>
<dbReference type="InterPro" id="IPR003661">
    <property type="entry name" value="HisK_dim/P_dom"/>
</dbReference>
<feature type="region of interest" description="Disordered" evidence="9">
    <location>
        <begin position="1123"/>
        <end position="1143"/>
    </location>
</feature>
<dbReference type="Pfam" id="PF07495">
    <property type="entry name" value="Y_Y_Y"/>
    <property type="match status" value="1"/>
</dbReference>
<feature type="domain" description="Histidine kinase" evidence="10">
    <location>
        <begin position="1317"/>
        <end position="1551"/>
    </location>
</feature>
<dbReference type="Pfam" id="PF07494">
    <property type="entry name" value="Reg_prop"/>
    <property type="match status" value="2"/>
</dbReference>
<evidence type="ECO:0000256" key="4">
    <source>
        <dbReference type="ARBA" id="ARBA00023012"/>
    </source>
</evidence>
<feature type="domain" description="Histidine kinase" evidence="10">
    <location>
        <begin position="887"/>
        <end position="1105"/>
    </location>
</feature>
<dbReference type="FunFam" id="3.40.50.2300:FF:000001">
    <property type="entry name" value="DNA-binding response regulator PhoB"/>
    <property type="match status" value="1"/>
</dbReference>
<dbReference type="SUPFAM" id="SSF55874">
    <property type="entry name" value="ATPase domain of HSP90 chaperone/DNA topoisomerase II/histidine kinase"/>
    <property type="match status" value="2"/>
</dbReference>
<gene>
    <name evidence="12" type="ORF">J3U88_16325</name>
</gene>
<dbReference type="Proteomes" id="UP000664417">
    <property type="component" value="Unassembled WGS sequence"/>
</dbReference>
<reference evidence="12" key="1">
    <citation type="submission" date="2021-03" db="EMBL/GenBank/DDBJ databases">
        <authorList>
            <person name="Wang G."/>
        </authorList>
    </citation>
    <scope>NUCLEOTIDE SEQUENCE</scope>
    <source>
        <strain evidence="12">KCTC 12899</strain>
    </source>
</reference>
<evidence type="ECO:0000259" key="11">
    <source>
        <dbReference type="PROSITE" id="PS50110"/>
    </source>
</evidence>
<dbReference type="FunFam" id="3.30.565.10:FF:000010">
    <property type="entry name" value="Sensor histidine kinase RcsC"/>
    <property type="match status" value="1"/>
</dbReference>
<evidence type="ECO:0000256" key="5">
    <source>
        <dbReference type="ARBA" id="ARBA00023015"/>
    </source>
</evidence>
<evidence type="ECO:0000313" key="12">
    <source>
        <dbReference type="EMBL" id="MBO1320042.1"/>
    </source>
</evidence>
<dbReference type="PROSITE" id="PS50109">
    <property type="entry name" value="HIS_KIN"/>
    <property type="match status" value="2"/>
</dbReference>
<dbReference type="SUPFAM" id="SSF52172">
    <property type="entry name" value="CheY-like"/>
    <property type="match status" value="1"/>
</dbReference>
<dbReference type="GO" id="GO:0003677">
    <property type="term" value="F:DNA binding"/>
    <property type="evidence" value="ECO:0007669"/>
    <property type="project" value="UniProtKB-KW"/>
</dbReference>
<evidence type="ECO:0000256" key="9">
    <source>
        <dbReference type="SAM" id="MobiDB-lite"/>
    </source>
</evidence>
<dbReference type="Gene3D" id="1.10.287.130">
    <property type="match status" value="2"/>
</dbReference>
<dbReference type="SUPFAM" id="SSF63829">
    <property type="entry name" value="Calcium-dependent phosphotriesterase"/>
    <property type="match status" value="3"/>
</dbReference>
<keyword evidence="6" id="KW-0238">DNA-binding</keyword>
<evidence type="ECO:0000259" key="10">
    <source>
        <dbReference type="PROSITE" id="PS50109"/>
    </source>
</evidence>
<dbReference type="InterPro" id="IPR036890">
    <property type="entry name" value="HATPase_C_sf"/>
</dbReference>
<name>A0A8J7U3W9_9BACT</name>
<evidence type="ECO:0000256" key="2">
    <source>
        <dbReference type="ARBA" id="ARBA00012438"/>
    </source>
</evidence>
<dbReference type="InterPro" id="IPR015943">
    <property type="entry name" value="WD40/YVTN_repeat-like_dom_sf"/>
</dbReference>
<dbReference type="Gene3D" id="2.60.40.10">
    <property type="entry name" value="Immunoglobulins"/>
    <property type="match status" value="1"/>
</dbReference>
<keyword evidence="13" id="KW-1185">Reference proteome</keyword>
<dbReference type="InterPro" id="IPR003594">
    <property type="entry name" value="HATPase_dom"/>
</dbReference>
<dbReference type="PROSITE" id="PS50110">
    <property type="entry name" value="RESPONSE_REGULATORY"/>
    <property type="match status" value="1"/>
</dbReference>
<dbReference type="SMART" id="SM00388">
    <property type="entry name" value="HisKA"/>
    <property type="match status" value="2"/>
</dbReference>
<evidence type="ECO:0000313" key="13">
    <source>
        <dbReference type="Proteomes" id="UP000664417"/>
    </source>
</evidence>
<dbReference type="Pfam" id="PF00512">
    <property type="entry name" value="HisKA"/>
    <property type="match status" value="1"/>
</dbReference>
<dbReference type="Gene3D" id="3.30.565.10">
    <property type="entry name" value="Histidine kinase-like ATPase, C-terminal domain"/>
    <property type="match status" value="2"/>
</dbReference>
<evidence type="ECO:0000256" key="3">
    <source>
        <dbReference type="ARBA" id="ARBA00022553"/>
    </source>
</evidence>
<feature type="domain" description="Response regulatory" evidence="11">
    <location>
        <begin position="1145"/>
        <end position="1261"/>
    </location>
</feature>
<keyword evidence="4" id="KW-0902">Two-component regulatory system</keyword>
<dbReference type="Pfam" id="PF02518">
    <property type="entry name" value="HATPase_c"/>
    <property type="match status" value="2"/>
</dbReference>
<dbReference type="Gene3D" id="2.130.10.10">
    <property type="entry name" value="YVTN repeat-like/Quinoprotein amine dehydrogenase"/>
    <property type="match status" value="2"/>
</dbReference>
<evidence type="ECO:0000256" key="1">
    <source>
        <dbReference type="ARBA" id="ARBA00000085"/>
    </source>
</evidence>
<organism evidence="12 13">
    <name type="scientific">Acanthopleuribacter pedis</name>
    <dbReference type="NCBI Taxonomy" id="442870"/>
    <lineage>
        <taxon>Bacteria</taxon>
        <taxon>Pseudomonadati</taxon>
        <taxon>Acidobacteriota</taxon>
        <taxon>Holophagae</taxon>
        <taxon>Acanthopleuribacterales</taxon>
        <taxon>Acanthopleuribacteraceae</taxon>
        <taxon>Acanthopleuribacter</taxon>
    </lineage>
</organism>
<dbReference type="PANTHER" id="PTHR43547">
    <property type="entry name" value="TWO-COMPONENT HISTIDINE KINASE"/>
    <property type="match status" value="1"/>
</dbReference>
<protein>
    <recommendedName>
        <fullName evidence="2">histidine kinase</fullName>
        <ecNumber evidence="2">2.7.13.3</ecNumber>
    </recommendedName>
</protein>
<evidence type="ECO:0000256" key="7">
    <source>
        <dbReference type="ARBA" id="ARBA00023163"/>
    </source>
</evidence>
<dbReference type="EMBL" id="JAFREP010000015">
    <property type="protein sequence ID" value="MBO1320042.1"/>
    <property type="molecule type" value="Genomic_DNA"/>
</dbReference>
<dbReference type="InterPro" id="IPR004358">
    <property type="entry name" value="Sig_transdc_His_kin-like_C"/>
</dbReference>
<dbReference type="SMART" id="SM00387">
    <property type="entry name" value="HATPase_c"/>
    <property type="match status" value="2"/>
</dbReference>
<dbReference type="InterPro" id="IPR011123">
    <property type="entry name" value="Y_Y_Y"/>
</dbReference>